<keyword evidence="3" id="KW-1185">Reference proteome</keyword>
<feature type="chain" id="PRO_5016426540" description="MG2 domain-containing protein" evidence="1">
    <location>
        <begin position="19"/>
        <end position="492"/>
    </location>
</feature>
<feature type="signal peptide" evidence="1">
    <location>
        <begin position="1"/>
        <end position="18"/>
    </location>
</feature>
<dbReference type="AlphaFoldDB" id="A0A327VMC1"/>
<accession>A0A327VMC1</accession>
<evidence type="ECO:0000313" key="3">
    <source>
        <dbReference type="Proteomes" id="UP000249819"/>
    </source>
</evidence>
<name>A0A327VMC1_9BACT</name>
<keyword evidence="1" id="KW-0732">Signal</keyword>
<organism evidence="2 3">
    <name type="scientific">Chitinophaga dinghuensis</name>
    <dbReference type="NCBI Taxonomy" id="1539050"/>
    <lineage>
        <taxon>Bacteria</taxon>
        <taxon>Pseudomonadati</taxon>
        <taxon>Bacteroidota</taxon>
        <taxon>Chitinophagia</taxon>
        <taxon>Chitinophagales</taxon>
        <taxon>Chitinophagaceae</taxon>
        <taxon>Chitinophaga</taxon>
    </lineage>
</organism>
<protein>
    <recommendedName>
        <fullName evidence="4">MG2 domain-containing protein</fullName>
    </recommendedName>
</protein>
<dbReference type="EMBL" id="QLMA01000008">
    <property type="protein sequence ID" value="RAJ76505.1"/>
    <property type="molecule type" value="Genomic_DNA"/>
</dbReference>
<reference evidence="2 3" key="1">
    <citation type="submission" date="2018-06" db="EMBL/GenBank/DDBJ databases">
        <title>Genomic Encyclopedia of Archaeal and Bacterial Type Strains, Phase II (KMG-II): from individual species to whole genera.</title>
        <authorList>
            <person name="Goeker M."/>
        </authorList>
    </citation>
    <scope>NUCLEOTIDE SEQUENCE [LARGE SCALE GENOMIC DNA]</scope>
    <source>
        <strain evidence="2 3">DSM 29821</strain>
    </source>
</reference>
<evidence type="ECO:0000313" key="2">
    <source>
        <dbReference type="EMBL" id="RAJ76505.1"/>
    </source>
</evidence>
<gene>
    <name evidence="2" type="ORF">CLV59_10824</name>
</gene>
<sequence>MKKLLSFILLLWACHTQAQLSLSTSSNTSETVGLFRITDQEARKLFRDALIQTAYSQQNYYQRENTAAPEFQVNDGLLHTFIRSWKQNEEMPADVPAGNYVTVYARNNHLVYTYAPVQNVRMHILDNQNDLIISVLDNKDQMVTNASIWLGNKKLRFDPDNHYYILKGGHKDDIITIKSNGVANYFYAKERKIKRMSQLKYRYLKLRSFLRFQHHRYRRPHDDDDEEMESKVTGFMVFNKPKFKPGDSIRMKAFITDLKGNPINIPLELHLTKYAWFNNDQFDTMLVKLTPYRPGAYEFSFLQNEGLKMKLDKDYSLCLKKPRSKNRSPLPVISKDFHYEAYELSELIFKIRSEKTTYQRGTPIKIFLKATDENDLPVLDGRVSVDVIIDRSENYAPGATFIPSKLWETTLQLEPTGETILTLPDSIFPKADLSLRVNCVLKSSSNDNRNETLHLNYKWEAAAIRFEKKGDFLEINYEENGKPVPVSHSYCS</sequence>
<comment type="caution">
    <text evidence="2">The sequence shown here is derived from an EMBL/GenBank/DDBJ whole genome shotgun (WGS) entry which is preliminary data.</text>
</comment>
<evidence type="ECO:0000256" key="1">
    <source>
        <dbReference type="SAM" id="SignalP"/>
    </source>
</evidence>
<dbReference type="Proteomes" id="UP000249819">
    <property type="component" value="Unassembled WGS sequence"/>
</dbReference>
<proteinExistence type="predicted"/>
<dbReference type="RefSeq" id="WP_170137868.1">
    <property type="nucleotide sequence ID" value="NZ_QLMA01000008.1"/>
</dbReference>
<evidence type="ECO:0008006" key="4">
    <source>
        <dbReference type="Google" id="ProtNLM"/>
    </source>
</evidence>